<evidence type="ECO:0000313" key="5">
    <source>
        <dbReference type="Proteomes" id="UP001138757"/>
    </source>
</evidence>
<dbReference type="InterPro" id="IPR032876">
    <property type="entry name" value="J_dom"/>
</dbReference>
<accession>A0A9X1DB94</accession>
<feature type="domain" description="Rcc01698-like C-terminal" evidence="3">
    <location>
        <begin position="245"/>
        <end position="340"/>
    </location>
</feature>
<dbReference type="Pfam" id="PF13550">
    <property type="entry name" value="Phage-tail_3"/>
    <property type="match status" value="1"/>
</dbReference>
<feature type="domain" description="Tip attachment protein J" evidence="2">
    <location>
        <begin position="2"/>
        <end position="146"/>
    </location>
</feature>
<dbReference type="Pfam" id="PF23666">
    <property type="entry name" value="Rcc01698_C"/>
    <property type="match status" value="1"/>
</dbReference>
<organism evidence="4 5">
    <name type="scientific">Sphingobium nicotianae</name>
    <dbReference type="NCBI Taxonomy" id="2782607"/>
    <lineage>
        <taxon>Bacteria</taxon>
        <taxon>Pseudomonadati</taxon>
        <taxon>Pseudomonadota</taxon>
        <taxon>Alphaproteobacteria</taxon>
        <taxon>Sphingomonadales</taxon>
        <taxon>Sphingomonadaceae</taxon>
        <taxon>Sphingobium</taxon>
    </lineage>
</organism>
<evidence type="ECO:0000259" key="3">
    <source>
        <dbReference type="Pfam" id="PF23666"/>
    </source>
</evidence>
<evidence type="ECO:0000313" key="4">
    <source>
        <dbReference type="EMBL" id="MBT2186865.1"/>
    </source>
</evidence>
<feature type="region of interest" description="Disordered" evidence="1">
    <location>
        <begin position="31"/>
        <end position="51"/>
    </location>
</feature>
<dbReference type="InterPro" id="IPR056490">
    <property type="entry name" value="Rcc01698_C"/>
</dbReference>
<sequence length="493" mass="53311">MSVHDLQWREGEGTLALAAGKVTDRALASSREVRGIDGEEQQPGRKQRTPIEAVPVRLGIRHHDPARDFQVGIQTAERPGPGRTSEEHDLPAVLGADDARRLADRKLRTALKRRHLLQRACDCTALDLKIGDVVTVGDQLGRWLVEASDWDDMAVRLRLRAFETGTQPAALAGDSGAALLERDLAQGATSVAVVELPPDGVALATVPTVFCAATGANQGWRRAALFRYRPELEVAEPIGRTAPRAVLGVAVTILPGGAPWRIDRLGMVEVTLDNEADVLVSAEDSQLLQSANLCQIGDELLQFGRAVPIGPGRYRLSRLIRGWHGTEWASTDHAIDERFVLLDAARLASVELATVDVGRSLTLRAVGSGDAVPAEASRLIDGRAMLPPTPVHGRVIMLTGGDMAIGWVRRSRLGWNWPDGTDVPLGEELESYLLRVTANGRVLREWETGTSAATYAAAQIAEDAAAGAPWPLQLEIRQKGMWGVSRPLLLDLF</sequence>
<dbReference type="AlphaFoldDB" id="A0A9X1DB94"/>
<protein>
    <recommendedName>
        <fullName evidence="6">Tip attachment protein J domain-containing protein</fullName>
    </recommendedName>
</protein>
<dbReference type="EMBL" id="JAHGAW010000004">
    <property type="protein sequence ID" value="MBT2186865.1"/>
    <property type="molecule type" value="Genomic_DNA"/>
</dbReference>
<comment type="caution">
    <text evidence="4">The sequence shown here is derived from an EMBL/GenBank/DDBJ whole genome shotgun (WGS) entry which is preliminary data.</text>
</comment>
<reference evidence="4" key="1">
    <citation type="submission" date="2021-05" db="EMBL/GenBank/DDBJ databases">
        <title>Genome of Sphingobium sp. strain.</title>
        <authorList>
            <person name="Fan R."/>
        </authorList>
    </citation>
    <scope>NUCLEOTIDE SEQUENCE</scope>
    <source>
        <strain evidence="4">H33</strain>
    </source>
</reference>
<gene>
    <name evidence="4" type="ORF">KK488_07880</name>
</gene>
<evidence type="ECO:0000256" key="1">
    <source>
        <dbReference type="SAM" id="MobiDB-lite"/>
    </source>
</evidence>
<evidence type="ECO:0000259" key="2">
    <source>
        <dbReference type="Pfam" id="PF13550"/>
    </source>
</evidence>
<keyword evidence="5" id="KW-1185">Reference proteome</keyword>
<evidence type="ECO:0008006" key="6">
    <source>
        <dbReference type="Google" id="ProtNLM"/>
    </source>
</evidence>
<name>A0A9X1DB94_9SPHN</name>
<dbReference type="Proteomes" id="UP001138757">
    <property type="component" value="Unassembled WGS sequence"/>
</dbReference>
<proteinExistence type="predicted"/>